<keyword evidence="5" id="KW-0472">Membrane</keyword>
<dbReference type="SUPFAM" id="SSF56935">
    <property type="entry name" value="Porins"/>
    <property type="match status" value="1"/>
</dbReference>
<dbReference type="Pfam" id="PF07715">
    <property type="entry name" value="Plug"/>
    <property type="match status" value="1"/>
</dbReference>
<dbReference type="Gene3D" id="2.60.40.1120">
    <property type="entry name" value="Carboxypeptidase-like, regulatory domain"/>
    <property type="match status" value="1"/>
</dbReference>
<evidence type="ECO:0000256" key="1">
    <source>
        <dbReference type="ARBA" id="ARBA00004571"/>
    </source>
</evidence>
<dbReference type="PANTHER" id="PTHR30069:SF29">
    <property type="entry name" value="HEMOGLOBIN AND HEMOGLOBIN-HAPTOGLOBIN-BINDING PROTEIN 1-RELATED"/>
    <property type="match status" value="1"/>
</dbReference>
<dbReference type="GO" id="GO:0044718">
    <property type="term" value="P:siderophore transmembrane transport"/>
    <property type="evidence" value="ECO:0007669"/>
    <property type="project" value="TreeGrafter"/>
</dbReference>
<comment type="subcellular location">
    <subcellularLocation>
        <location evidence="1">Cell outer membrane</location>
        <topology evidence="1">Multi-pass membrane protein</topology>
    </subcellularLocation>
</comment>
<protein>
    <recommendedName>
        <fullName evidence="10">Outer membrane protein beta-barrel domain-containing protein</fullName>
    </recommendedName>
</protein>
<keyword evidence="3" id="KW-0812">Transmembrane</keyword>
<reference evidence="9" key="1">
    <citation type="submission" date="2018-05" db="EMBL/GenBank/DDBJ databases">
        <authorList>
            <person name="Lanie J.A."/>
            <person name="Ng W.-L."/>
            <person name="Kazmierczak K.M."/>
            <person name="Andrzejewski T.M."/>
            <person name="Davidsen T.M."/>
            <person name="Wayne K.J."/>
            <person name="Tettelin H."/>
            <person name="Glass J.I."/>
            <person name="Rusch D."/>
            <person name="Podicherti R."/>
            <person name="Tsui H.-C.T."/>
            <person name="Winkler M.E."/>
        </authorList>
    </citation>
    <scope>NUCLEOTIDE SEQUENCE</scope>
</reference>
<evidence type="ECO:0000256" key="4">
    <source>
        <dbReference type="ARBA" id="ARBA00022729"/>
    </source>
</evidence>
<dbReference type="GO" id="GO:0009279">
    <property type="term" value="C:cell outer membrane"/>
    <property type="evidence" value="ECO:0007669"/>
    <property type="project" value="UniProtKB-SubCell"/>
</dbReference>
<dbReference type="SUPFAM" id="SSF49464">
    <property type="entry name" value="Carboxypeptidase regulatory domain-like"/>
    <property type="match status" value="1"/>
</dbReference>
<dbReference type="InterPro" id="IPR039426">
    <property type="entry name" value="TonB-dep_rcpt-like"/>
</dbReference>
<sequence>MTRYTLFILSAVFTALYAIDGPPMDRSAYGTLSGSVMDSVNGEPLEYASISITRPRDKKIVDGGISRENGLFNIQHRLSGNYDITVEHIGYDKKRFLDIAFSDETGPVPVLLDTLLLSPRSILLDQVDADGQRPVYSVGLDKKTFQVSDIISLTAGTASDALRNIPAVDVDMDGVISLRGDKNVRLLINGSPTGIGQEDRRTRVDLLPNGLIERIEVITNPSPEHDPEGMAGIINIILKENLRTGLSSHLSVGNHGRSSASAGLDHSKGDLNLHLSASANSGYSRTLSHRNFVWDYPGFTLTSEQRKTHLSRPVAGVIRVGGSHRVLEGHELDLFSTVSIFNHGSQDTINHISPVEYDLATKDNRNGWTLDLSGKHAWNMRDRSRSLVTSLFFSRSGEHEKDVNDRNVSGTGPDDHSHIYKDDAFSTISVRSVYNHAIKKGMNLKTGVESVHRTTDQELEYLHFPFGFDHEERIQAVFFDSHFFGSEKLRLEGGLRLETVGSKGVVKEIMLPDDHHHLDTTNTFTSLIDSSISMSPISQTYSKLYPSFRLRVKPFETVSVDLNYSRRTNRPKRTSLNPFPISMIDDYHTRVGNP</sequence>
<dbReference type="PANTHER" id="PTHR30069">
    <property type="entry name" value="TONB-DEPENDENT OUTER MEMBRANE RECEPTOR"/>
    <property type="match status" value="1"/>
</dbReference>
<feature type="domain" description="TonB-dependent receptor plug" evidence="7">
    <location>
        <begin position="148"/>
        <end position="224"/>
    </location>
</feature>
<dbReference type="InterPro" id="IPR037066">
    <property type="entry name" value="Plug_dom_sf"/>
</dbReference>
<evidence type="ECO:0000313" key="9">
    <source>
        <dbReference type="EMBL" id="SVB36007.1"/>
    </source>
</evidence>
<dbReference type="Gene3D" id="2.170.130.10">
    <property type="entry name" value="TonB-dependent receptor, plug domain"/>
    <property type="match status" value="1"/>
</dbReference>
<name>A0A382DED7_9ZZZZ</name>
<evidence type="ECO:0000256" key="5">
    <source>
        <dbReference type="ARBA" id="ARBA00023136"/>
    </source>
</evidence>
<dbReference type="InterPro" id="IPR036942">
    <property type="entry name" value="Beta-barrel_TonB_sf"/>
</dbReference>
<keyword evidence="4" id="KW-0732">Signal</keyword>
<evidence type="ECO:0000256" key="2">
    <source>
        <dbReference type="ARBA" id="ARBA00022448"/>
    </source>
</evidence>
<dbReference type="GO" id="GO:0015344">
    <property type="term" value="F:siderophore uptake transmembrane transporter activity"/>
    <property type="evidence" value="ECO:0007669"/>
    <property type="project" value="TreeGrafter"/>
</dbReference>
<gene>
    <name evidence="9" type="ORF">METZ01_LOCUS188861</name>
</gene>
<keyword evidence="2" id="KW-0813">Transport</keyword>
<evidence type="ECO:0008006" key="10">
    <source>
        <dbReference type="Google" id="ProtNLM"/>
    </source>
</evidence>
<feature type="non-terminal residue" evidence="9">
    <location>
        <position position="594"/>
    </location>
</feature>
<evidence type="ECO:0000259" key="8">
    <source>
        <dbReference type="Pfam" id="PF14905"/>
    </source>
</evidence>
<dbReference type="EMBL" id="UINC01038666">
    <property type="protein sequence ID" value="SVB36007.1"/>
    <property type="molecule type" value="Genomic_DNA"/>
</dbReference>
<evidence type="ECO:0000259" key="7">
    <source>
        <dbReference type="Pfam" id="PF07715"/>
    </source>
</evidence>
<dbReference type="Pfam" id="PF14905">
    <property type="entry name" value="OMP_b-brl_3"/>
    <property type="match status" value="1"/>
</dbReference>
<dbReference type="Gene3D" id="2.40.170.20">
    <property type="entry name" value="TonB-dependent receptor, beta-barrel domain"/>
    <property type="match status" value="1"/>
</dbReference>
<keyword evidence="6" id="KW-0998">Cell outer membrane</keyword>
<evidence type="ECO:0000256" key="3">
    <source>
        <dbReference type="ARBA" id="ARBA00022692"/>
    </source>
</evidence>
<organism evidence="9">
    <name type="scientific">marine metagenome</name>
    <dbReference type="NCBI Taxonomy" id="408172"/>
    <lineage>
        <taxon>unclassified sequences</taxon>
        <taxon>metagenomes</taxon>
        <taxon>ecological metagenomes</taxon>
    </lineage>
</organism>
<dbReference type="InterPro" id="IPR012910">
    <property type="entry name" value="Plug_dom"/>
</dbReference>
<proteinExistence type="predicted"/>
<feature type="domain" description="Outer membrane protein beta-barrel" evidence="8">
    <location>
        <begin position="381"/>
        <end position="594"/>
    </location>
</feature>
<evidence type="ECO:0000256" key="6">
    <source>
        <dbReference type="ARBA" id="ARBA00023237"/>
    </source>
</evidence>
<dbReference type="Pfam" id="PF13620">
    <property type="entry name" value="CarboxypepD_reg"/>
    <property type="match status" value="1"/>
</dbReference>
<dbReference type="InterPro" id="IPR008969">
    <property type="entry name" value="CarboxyPept-like_regulatory"/>
</dbReference>
<dbReference type="InterPro" id="IPR041700">
    <property type="entry name" value="OMP_b-brl_3"/>
</dbReference>
<accession>A0A382DED7</accession>
<dbReference type="AlphaFoldDB" id="A0A382DED7"/>